<evidence type="ECO:0000256" key="4">
    <source>
        <dbReference type="ARBA" id="ARBA00022452"/>
    </source>
</evidence>
<dbReference type="AlphaFoldDB" id="A0AAE3J023"/>
<gene>
    <name evidence="10" type="ORF">OH136_11480</name>
</gene>
<dbReference type="Gene3D" id="1.20.1600.10">
    <property type="entry name" value="Outer membrane efflux proteins (OEP)"/>
    <property type="match status" value="1"/>
</dbReference>
<dbReference type="Pfam" id="PF02321">
    <property type="entry name" value="OEP"/>
    <property type="match status" value="2"/>
</dbReference>
<dbReference type="GO" id="GO:0015288">
    <property type="term" value="F:porin activity"/>
    <property type="evidence" value="ECO:0007669"/>
    <property type="project" value="TreeGrafter"/>
</dbReference>
<evidence type="ECO:0000256" key="8">
    <source>
        <dbReference type="SAM" id="MobiDB-lite"/>
    </source>
</evidence>
<keyword evidence="11" id="KW-1185">Reference proteome</keyword>
<keyword evidence="9" id="KW-0732">Signal</keyword>
<dbReference type="PANTHER" id="PTHR30026">
    <property type="entry name" value="OUTER MEMBRANE PROTEIN TOLC"/>
    <property type="match status" value="1"/>
</dbReference>
<keyword evidence="7" id="KW-0998">Cell outer membrane</keyword>
<evidence type="ECO:0000256" key="3">
    <source>
        <dbReference type="ARBA" id="ARBA00022448"/>
    </source>
</evidence>
<feature type="region of interest" description="Disordered" evidence="8">
    <location>
        <begin position="449"/>
        <end position="471"/>
    </location>
</feature>
<proteinExistence type="inferred from homology"/>
<feature type="signal peptide" evidence="9">
    <location>
        <begin position="1"/>
        <end position="19"/>
    </location>
</feature>
<comment type="caution">
    <text evidence="10">The sequence shown here is derived from an EMBL/GenBank/DDBJ whole genome shotgun (WGS) entry which is preliminary data.</text>
</comment>
<organism evidence="10 11">
    <name type="scientific">Halocynthiibacter halioticoli</name>
    <dbReference type="NCBI Taxonomy" id="2986804"/>
    <lineage>
        <taxon>Bacteria</taxon>
        <taxon>Pseudomonadati</taxon>
        <taxon>Pseudomonadota</taxon>
        <taxon>Alphaproteobacteria</taxon>
        <taxon>Rhodobacterales</taxon>
        <taxon>Paracoccaceae</taxon>
        <taxon>Halocynthiibacter</taxon>
    </lineage>
</organism>
<evidence type="ECO:0000313" key="10">
    <source>
        <dbReference type="EMBL" id="MCV6825174.1"/>
    </source>
</evidence>
<dbReference type="RefSeq" id="WP_263954014.1">
    <property type="nucleotide sequence ID" value="NZ_JAOYFC010000002.1"/>
</dbReference>
<accession>A0AAE3J023</accession>
<dbReference type="Proteomes" id="UP001208041">
    <property type="component" value="Unassembled WGS sequence"/>
</dbReference>
<keyword evidence="6" id="KW-0472">Membrane</keyword>
<sequence length="471" mass="52899">MPVKLKAKFGLAATFVAFAQISHALSLEDTILYVLETNPEITAAEANKQAIEFELDQAESFYYPRFELEAWAGSSLNNGTTLSDITSSDSALSGYSVTGRISQTLWDGGERRAEVARQALRIDAAALRVMERAEVLSLEAIRLYADVLRSQELVRLARENLDYHREVYARLENAHASGVVPIGDLQQAQERVFQAEDTLFEFELGANDIEAFFIEVVGVAPTNLQPMGPYSGARPSSLDQALSVARQKNPTIKFSQADVAAAESLAQVARSSRMPKLNLEADLIHGENLNGFEGRTEDARLGLMLRYEFQGNRKSAREQEQIRRVSEARSNLLRQSRRVEREVRQAWRNLETLQERVTAVSQQARLSRELRATYEEEYQVGVRSLLDILNTQSALFQAEARLVNQRSLQRYIGFKLLATMGVLLPTLKIEPPKDSKVYAQDAKNIPDSEISEVEGRSDARSLTEWRKSLDK</sequence>
<evidence type="ECO:0000256" key="5">
    <source>
        <dbReference type="ARBA" id="ARBA00022692"/>
    </source>
</evidence>
<reference evidence="10" key="1">
    <citation type="submission" date="2022-10" db="EMBL/GenBank/DDBJ databases">
        <authorList>
            <person name="Yue Y."/>
        </authorList>
    </citation>
    <scope>NUCLEOTIDE SEQUENCE</scope>
    <source>
        <strain evidence="10">Z654</strain>
    </source>
</reference>
<dbReference type="GO" id="GO:0015562">
    <property type="term" value="F:efflux transmembrane transporter activity"/>
    <property type="evidence" value="ECO:0007669"/>
    <property type="project" value="InterPro"/>
</dbReference>
<name>A0AAE3J023_9RHOB</name>
<dbReference type="InterPro" id="IPR010130">
    <property type="entry name" value="T1SS_OMP_TolC"/>
</dbReference>
<dbReference type="GO" id="GO:1990281">
    <property type="term" value="C:efflux pump complex"/>
    <property type="evidence" value="ECO:0007669"/>
    <property type="project" value="TreeGrafter"/>
</dbReference>
<evidence type="ECO:0000313" key="11">
    <source>
        <dbReference type="Proteomes" id="UP001208041"/>
    </source>
</evidence>
<feature type="compositionally biased region" description="Basic and acidic residues" evidence="8">
    <location>
        <begin position="453"/>
        <end position="471"/>
    </location>
</feature>
<keyword evidence="5" id="KW-0812">Transmembrane</keyword>
<comment type="subcellular location">
    <subcellularLocation>
        <location evidence="1">Cell outer membrane</location>
    </subcellularLocation>
</comment>
<evidence type="ECO:0000256" key="2">
    <source>
        <dbReference type="ARBA" id="ARBA00007613"/>
    </source>
</evidence>
<dbReference type="SUPFAM" id="SSF56954">
    <property type="entry name" value="Outer membrane efflux proteins (OEP)"/>
    <property type="match status" value="1"/>
</dbReference>
<keyword evidence="4" id="KW-1134">Transmembrane beta strand</keyword>
<keyword evidence="3" id="KW-0813">Transport</keyword>
<evidence type="ECO:0000256" key="7">
    <source>
        <dbReference type="ARBA" id="ARBA00023237"/>
    </source>
</evidence>
<dbReference type="EMBL" id="JAOYFC010000002">
    <property type="protein sequence ID" value="MCV6825174.1"/>
    <property type="molecule type" value="Genomic_DNA"/>
</dbReference>
<dbReference type="GO" id="GO:0009279">
    <property type="term" value="C:cell outer membrane"/>
    <property type="evidence" value="ECO:0007669"/>
    <property type="project" value="UniProtKB-SubCell"/>
</dbReference>
<evidence type="ECO:0000256" key="9">
    <source>
        <dbReference type="SAM" id="SignalP"/>
    </source>
</evidence>
<evidence type="ECO:0000256" key="1">
    <source>
        <dbReference type="ARBA" id="ARBA00004442"/>
    </source>
</evidence>
<dbReference type="NCBIfam" id="TIGR01844">
    <property type="entry name" value="type_I_sec_TolC"/>
    <property type="match status" value="1"/>
</dbReference>
<protein>
    <submittedName>
        <fullName evidence="10">TolC family outer membrane protein</fullName>
    </submittedName>
</protein>
<dbReference type="InterPro" id="IPR003423">
    <property type="entry name" value="OMP_efflux"/>
</dbReference>
<comment type="similarity">
    <text evidence="2">Belongs to the outer membrane factor (OMF) (TC 1.B.17) family.</text>
</comment>
<evidence type="ECO:0000256" key="6">
    <source>
        <dbReference type="ARBA" id="ARBA00023136"/>
    </source>
</evidence>
<feature type="chain" id="PRO_5041989791" evidence="9">
    <location>
        <begin position="20"/>
        <end position="471"/>
    </location>
</feature>
<dbReference type="InterPro" id="IPR051906">
    <property type="entry name" value="TolC-like"/>
</dbReference>
<dbReference type="PANTHER" id="PTHR30026:SF22">
    <property type="entry name" value="OUTER MEMBRANE EFFLUX PROTEIN"/>
    <property type="match status" value="1"/>
</dbReference>